<gene>
    <name evidence="2" type="ORF">WICPIJ_001763</name>
</gene>
<dbReference type="AlphaFoldDB" id="A0A9P8QB00"/>
<dbReference type="Proteomes" id="UP000774326">
    <property type="component" value="Unassembled WGS sequence"/>
</dbReference>
<dbReference type="EMBL" id="JAEUBG010000897">
    <property type="protein sequence ID" value="KAH3687247.1"/>
    <property type="molecule type" value="Genomic_DNA"/>
</dbReference>
<organism evidence="2 3">
    <name type="scientific">Wickerhamomyces pijperi</name>
    <name type="common">Yeast</name>
    <name type="synonym">Pichia pijperi</name>
    <dbReference type="NCBI Taxonomy" id="599730"/>
    <lineage>
        <taxon>Eukaryota</taxon>
        <taxon>Fungi</taxon>
        <taxon>Dikarya</taxon>
        <taxon>Ascomycota</taxon>
        <taxon>Saccharomycotina</taxon>
        <taxon>Saccharomycetes</taxon>
        <taxon>Phaffomycetales</taxon>
        <taxon>Wickerhamomycetaceae</taxon>
        <taxon>Wickerhamomyces</taxon>
    </lineage>
</organism>
<feature type="region of interest" description="Disordered" evidence="1">
    <location>
        <begin position="201"/>
        <end position="227"/>
    </location>
</feature>
<name>A0A9P8QB00_WICPI</name>
<accession>A0A9P8QB00</accession>
<evidence type="ECO:0000313" key="2">
    <source>
        <dbReference type="EMBL" id="KAH3687247.1"/>
    </source>
</evidence>
<proteinExistence type="predicted"/>
<evidence type="ECO:0000256" key="1">
    <source>
        <dbReference type="SAM" id="MobiDB-lite"/>
    </source>
</evidence>
<comment type="caution">
    <text evidence="2">The sequence shown here is derived from an EMBL/GenBank/DDBJ whole genome shotgun (WGS) entry which is preliminary data.</text>
</comment>
<keyword evidence="3" id="KW-1185">Reference proteome</keyword>
<evidence type="ECO:0000313" key="3">
    <source>
        <dbReference type="Proteomes" id="UP000774326"/>
    </source>
</evidence>
<reference evidence="2" key="1">
    <citation type="journal article" date="2021" name="Open Biol.">
        <title>Shared evolutionary footprints suggest mitochondrial oxidative damage underlies multiple complex I losses in fungi.</title>
        <authorList>
            <person name="Schikora-Tamarit M.A."/>
            <person name="Marcet-Houben M."/>
            <person name="Nosek J."/>
            <person name="Gabaldon T."/>
        </authorList>
    </citation>
    <scope>NUCLEOTIDE SEQUENCE</scope>
    <source>
        <strain evidence="2">CBS2887</strain>
    </source>
</reference>
<reference evidence="2" key="2">
    <citation type="submission" date="2021-01" db="EMBL/GenBank/DDBJ databases">
        <authorList>
            <person name="Schikora-Tamarit M.A."/>
        </authorList>
    </citation>
    <scope>NUCLEOTIDE SEQUENCE</scope>
    <source>
        <strain evidence="2">CBS2887</strain>
    </source>
</reference>
<protein>
    <submittedName>
        <fullName evidence="2">Uncharacterized protein</fullName>
    </submittedName>
</protein>
<sequence>MKNRKLIIRVSFGEWRRAYNCCSVSTEPNLAPILTFWPLLMLNLNSFGASNNNTTVDPSMNPPTSSPFVTDSYLVLVAKSLSKLTLILPTFVAPTGIMEKKPYFQYPKRATLSFNTKSLFNVLWKYGATLNNSPMKWRLSVTTQLVGECGLIHGSHFRLDLSVEELTQVLEGGDIGLLDLFKVDTKSVTVQLEAWLSQPDRQVNTVDSTPQSGDGVQGQSTVTEDTP</sequence>